<comment type="function">
    <text evidence="1">Essential component of the TIM23 complex, a complex that mediates the translocation of transit peptide-containing proteins across the mitochondrial inner membrane.</text>
</comment>
<dbReference type="InterPro" id="IPR004274">
    <property type="entry name" value="FCP1_dom"/>
</dbReference>
<comment type="subunit">
    <text evidence="1">Component of the TIM23 complex.</text>
</comment>
<proteinExistence type="inferred from homology"/>
<dbReference type="EMBL" id="CAJNOK010042193">
    <property type="protein sequence ID" value="CAF1562540.1"/>
    <property type="molecule type" value="Genomic_DNA"/>
</dbReference>
<sequence>MKRLLILDLNGILIHRIYKKDYIKYQKLFQNEFNNFTLTQPRFKGNFCIWFRPNVQQFISWCLEHFNVAIWSSVQKHNMEPLLETLLPTEDDRSKLLFWWHQENCLMEENSNKNEAGKQSTSFYKVLDEVWKRVDLEEKWLIEQPGENWRQQTLMIDDNKTKVRDNPQFTSIHPRTWKLFDIIESTGDESAKLKIYDDHTLEDDGPLKKWLQQLLEWKGSVPEYVEQHPYVDPPIKEKTTDWDDD</sequence>
<protein>
    <recommendedName>
        <fullName evidence="1">Mitochondrial import inner membrane translocase subunit TIM50</fullName>
    </recommendedName>
</protein>
<comment type="similarity">
    <text evidence="1">Belongs to the TIM50 family.</text>
</comment>
<evidence type="ECO:0000313" key="6">
    <source>
        <dbReference type="EMBL" id="CAF4354715.1"/>
    </source>
</evidence>
<comment type="subcellular location">
    <subcellularLocation>
        <location evidence="1">Mitochondrion inner membrane</location>
        <topology evidence="1">Single-pass membrane protein</topology>
    </subcellularLocation>
</comment>
<dbReference type="Proteomes" id="UP000677228">
    <property type="component" value="Unassembled WGS sequence"/>
</dbReference>
<keyword evidence="1" id="KW-0653">Protein transport</keyword>
<dbReference type="EMBL" id="CAJOBC010006991">
    <property type="protein sequence ID" value="CAF3917778.1"/>
    <property type="molecule type" value="Genomic_DNA"/>
</dbReference>
<evidence type="ECO:0000313" key="4">
    <source>
        <dbReference type="EMBL" id="CAF1562540.1"/>
    </source>
</evidence>
<dbReference type="EMBL" id="CAJOBA010064843">
    <property type="protein sequence ID" value="CAF4354715.1"/>
    <property type="molecule type" value="Genomic_DNA"/>
</dbReference>
<dbReference type="PROSITE" id="PS50969">
    <property type="entry name" value="FCP1"/>
    <property type="match status" value="1"/>
</dbReference>
<evidence type="ECO:0000256" key="1">
    <source>
        <dbReference type="RuleBase" id="RU365079"/>
    </source>
</evidence>
<evidence type="ECO:0000313" key="7">
    <source>
        <dbReference type="Proteomes" id="UP000663829"/>
    </source>
</evidence>
<dbReference type="SMART" id="SM00577">
    <property type="entry name" value="CPDc"/>
    <property type="match status" value="1"/>
</dbReference>
<dbReference type="Proteomes" id="UP000682733">
    <property type="component" value="Unassembled WGS sequence"/>
</dbReference>
<dbReference type="Proteomes" id="UP000663829">
    <property type="component" value="Unassembled WGS sequence"/>
</dbReference>
<dbReference type="InterPro" id="IPR023214">
    <property type="entry name" value="HAD_sf"/>
</dbReference>
<evidence type="ECO:0000313" key="3">
    <source>
        <dbReference type="EMBL" id="CAF1154293.1"/>
    </source>
</evidence>
<keyword evidence="1" id="KW-0813">Transport</keyword>
<dbReference type="Proteomes" id="UP000681722">
    <property type="component" value="Unassembled WGS sequence"/>
</dbReference>
<dbReference type="Pfam" id="PF03031">
    <property type="entry name" value="NIF"/>
    <property type="match status" value="1"/>
</dbReference>
<dbReference type="SUPFAM" id="SSF56784">
    <property type="entry name" value="HAD-like"/>
    <property type="match status" value="1"/>
</dbReference>
<dbReference type="GO" id="GO:0015031">
    <property type="term" value="P:protein transport"/>
    <property type="evidence" value="ECO:0007669"/>
    <property type="project" value="UniProtKB-KW"/>
</dbReference>
<keyword evidence="1" id="KW-0496">Mitochondrion</keyword>
<dbReference type="Gene3D" id="3.40.50.1000">
    <property type="entry name" value="HAD superfamily/HAD-like"/>
    <property type="match status" value="1"/>
</dbReference>
<dbReference type="InterPro" id="IPR036412">
    <property type="entry name" value="HAD-like_sf"/>
</dbReference>
<keyword evidence="1" id="KW-0811">Translocation</keyword>
<evidence type="ECO:0000313" key="5">
    <source>
        <dbReference type="EMBL" id="CAF3917778.1"/>
    </source>
</evidence>
<dbReference type="EMBL" id="CAJNOQ010006991">
    <property type="protein sequence ID" value="CAF1154293.1"/>
    <property type="molecule type" value="Genomic_DNA"/>
</dbReference>
<name>A0A814T6X5_9BILA</name>
<gene>
    <name evidence="3" type="ORF">GPM918_LOCUS21346</name>
    <name evidence="4" type="ORF">OVA965_LOCUS39884</name>
    <name evidence="5" type="ORF">SRO942_LOCUS21345</name>
    <name evidence="6" type="ORF">TMI583_LOCUS41262</name>
</gene>
<keyword evidence="7" id="KW-1185">Reference proteome</keyword>
<keyword evidence="1" id="KW-0809">Transit peptide</keyword>
<dbReference type="GO" id="GO:0005744">
    <property type="term" value="C:TIM23 mitochondrial import inner membrane translocase complex"/>
    <property type="evidence" value="ECO:0007669"/>
    <property type="project" value="UniProtKB-UniRule"/>
</dbReference>
<feature type="domain" description="FCP1 homology" evidence="2">
    <location>
        <begin position="1"/>
        <end position="200"/>
    </location>
</feature>
<organism evidence="3 7">
    <name type="scientific">Didymodactylos carnosus</name>
    <dbReference type="NCBI Taxonomy" id="1234261"/>
    <lineage>
        <taxon>Eukaryota</taxon>
        <taxon>Metazoa</taxon>
        <taxon>Spiralia</taxon>
        <taxon>Gnathifera</taxon>
        <taxon>Rotifera</taxon>
        <taxon>Eurotatoria</taxon>
        <taxon>Bdelloidea</taxon>
        <taxon>Philodinida</taxon>
        <taxon>Philodinidae</taxon>
        <taxon>Didymodactylos</taxon>
    </lineage>
</organism>
<dbReference type="AlphaFoldDB" id="A0A814T6X5"/>
<dbReference type="InterPro" id="IPR050365">
    <property type="entry name" value="TIM50"/>
</dbReference>
<dbReference type="OrthoDB" id="1711508at2759"/>
<reference evidence="3" key="1">
    <citation type="submission" date="2021-02" db="EMBL/GenBank/DDBJ databases">
        <authorList>
            <person name="Nowell W R."/>
        </authorList>
    </citation>
    <scope>NUCLEOTIDE SEQUENCE</scope>
</reference>
<evidence type="ECO:0000259" key="2">
    <source>
        <dbReference type="PROSITE" id="PS50969"/>
    </source>
</evidence>
<dbReference type="PANTHER" id="PTHR12210">
    <property type="entry name" value="DULLARD PROTEIN PHOSPHATASE"/>
    <property type="match status" value="1"/>
</dbReference>
<accession>A0A814T6X5</accession>
<comment type="caution">
    <text evidence="3">The sequence shown here is derived from an EMBL/GenBank/DDBJ whole genome shotgun (WGS) entry which is preliminary data.</text>
</comment>